<name>A0ABU2JXQ7_9ACTN</name>
<accession>A0ABU2JXQ7</accession>
<dbReference type="InterPro" id="IPR001375">
    <property type="entry name" value="Peptidase_S9_cat"/>
</dbReference>
<dbReference type="InterPro" id="IPR029058">
    <property type="entry name" value="AB_hydrolase_fold"/>
</dbReference>
<dbReference type="InterPro" id="IPR050300">
    <property type="entry name" value="GDXG_lipolytic_enzyme"/>
</dbReference>
<dbReference type="Pfam" id="PF00326">
    <property type="entry name" value="Peptidase_S9"/>
    <property type="match status" value="1"/>
</dbReference>
<dbReference type="Gene3D" id="3.40.50.1820">
    <property type="entry name" value="alpha/beta hydrolase"/>
    <property type="match status" value="1"/>
</dbReference>
<reference evidence="4" key="1">
    <citation type="submission" date="2023-07" db="EMBL/GenBank/DDBJ databases">
        <title>30 novel species of actinomycetes from the DSMZ collection.</title>
        <authorList>
            <person name="Nouioui I."/>
        </authorList>
    </citation>
    <scope>NUCLEOTIDE SEQUENCE [LARGE SCALE GENOMIC DNA]</scope>
    <source>
        <strain evidence="4">DSM 44915</strain>
    </source>
</reference>
<sequence>MNLSSHPAPGVGPAPAPAVLVLPGGGYEMLADHEAEPVADWLNGLGLHAFVLRYPVAPARHPEPLDAGRAALRHIRTADHPGFRVVPDRVAVLGFSAGGHLAASLAGSDEPPNLSVLCYPVISLTVDAPAGSLHNLLGPSPGPEELAANSAETRVHAGTPPAFLWHTADDDAVPVSHSLRYAEALGRLDIPYELHVFPSGAHGLGLAQGSPRVAAWPGLCRDWLAGHGWLPDGAAPRPAG</sequence>
<evidence type="ECO:0000313" key="4">
    <source>
        <dbReference type="Proteomes" id="UP001183410"/>
    </source>
</evidence>
<dbReference type="Proteomes" id="UP001183410">
    <property type="component" value="Unassembled WGS sequence"/>
</dbReference>
<dbReference type="SUPFAM" id="SSF53474">
    <property type="entry name" value="alpha/beta-Hydrolases"/>
    <property type="match status" value="1"/>
</dbReference>
<proteinExistence type="predicted"/>
<protein>
    <submittedName>
        <fullName evidence="3">Alpha/beta hydrolase</fullName>
    </submittedName>
</protein>
<keyword evidence="4" id="KW-1185">Reference proteome</keyword>
<dbReference type="EMBL" id="JAVREO010000019">
    <property type="protein sequence ID" value="MDT0269732.1"/>
    <property type="molecule type" value="Genomic_DNA"/>
</dbReference>
<organism evidence="3 4">
    <name type="scientific">Streptomyces chisholmiae</name>
    <dbReference type="NCBI Taxonomy" id="3075540"/>
    <lineage>
        <taxon>Bacteria</taxon>
        <taxon>Bacillati</taxon>
        <taxon>Actinomycetota</taxon>
        <taxon>Actinomycetes</taxon>
        <taxon>Kitasatosporales</taxon>
        <taxon>Streptomycetaceae</taxon>
        <taxon>Streptomyces</taxon>
    </lineage>
</organism>
<keyword evidence="1 3" id="KW-0378">Hydrolase</keyword>
<evidence type="ECO:0000259" key="2">
    <source>
        <dbReference type="Pfam" id="PF00326"/>
    </source>
</evidence>
<comment type="caution">
    <text evidence="3">The sequence shown here is derived from an EMBL/GenBank/DDBJ whole genome shotgun (WGS) entry which is preliminary data.</text>
</comment>
<evidence type="ECO:0000313" key="3">
    <source>
        <dbReference type="EMBL" id="MDT0269732.1"/>
    </source>
</evidence>
<dbReference type="PANTHER" id="PTHR48081:SF6">
    <property type="entry name" value="PEPTIDASE S9 PROLYL OLIGOPEPTIDASE CATALYTIC DOMAIN-CONTAINING PROTEIN"/>
    <property type="match status" value="1"/>
</dbReference>
<gene>
    <name evidence="3" type="ORF">RM844_25950</name>
</gene>
<evidence type="ECO:0000256" key="1">
    <source>
        <dbReference type="ARBA" id="ARBA00022801"/>
    </source>
</evidence>
<dbReference type="PANTHER" id="PTHR48081">
    <property type="entry name" value="AB HYDROLASE SUPERFAMILY PROTEIN C4A8.06C"/>
    <property type="match status" value="1"/>
</dbReference>
<dbReference type="RefSeq" id="WP_311669811.1">
    <property type="nucleotide sequence ID" value="NZ_JAVREO010000019.1"/>
</dbReference>
<dbReference type="GO" id="GO:0016787">
    <property type="term" value="F:hydrolase activity"/>
    <property type="evidence" value="ECO:0007669"/>
    <property type="project" value="UniProtKB-KW"/>
</dbReference>
<feature type="domain" description="Peptidase S9 prolyl oligopeptidase catalytic" evidence="2">
    <location>
        <begin position="85"/>
        <end position="206"/>
    </location>
</feature>